<evidence type="ECO:0000313" key="3">
    <source>
        <dbReference type="EMBL" id="EXJ58603.1"/>
    </source>
</evidence>
<dbReference type="InterPro" id="IPR002347">
    <property type="entry name" value="SDR_fam"/>
</dbReference>
<keyword evidence="4" id="KW-1185">Reference proteome</keyword>
<name>W9VSR5_9EURO</name>
<comment type="similarity">
    <text evidence="1">Belongs to the short-chain dehydrogenases/reductases (SDR) family.</text>
</comment>
<evidence type="ECO:0000256" key="2">
    <source>
        <dbReference type="ARBA" id="ARBA00023002"/>
    </source>
</evidence>
<dbReference type="OrthoDB" id="542013at2759"/>
<dbReference type="PRINTS" id="PR00081">
    <property type="entry name" value="GDHRDH"/>
</dbReference>
<dbReference type="Proteomes" id="UP000019473">
    <property type="component" value="Unassembled WGS sequence"/>
</dbReference>
<comment type="caution">
    <text evidence="3">The sequence shown here is derived from an EMBL/GenBank/DDBJ whole genome shotgun (WGS) entry which is preliminary data.</text>
</comment>
<dbReference type="EMBL" id="AMGW01000004">
    <property type="protein sequence ID" value="EXJ58603.1"/>
    <property type="molecule type" value="Genomic_DNA"/>
</dbReference>
<dbReference type="VEuPathDB" id="FungiDB:A1O7_06030"/>
<dbReference type="HOGENOM" id="CLU_010194_44_4_1"/>
<dbReference type="Pfam" id="PF00106">
    <property type="entry name" value="adh_short"/>
    <property type="match status" value="1"/>
</dbReference>
<evidence type="ECO:0008006" key="5">
    <source>
        <dbReference type="Google" id="ProtNLM"/>
    </source>
</evidence>
<keyword evidence="2" id="KW-0560">Oxidoreductase</keyword>
<gene>
    <name evidence="3" type="ORF">A1O7_06030</name>
</gene>
<dbReference type="AlphaFoldDB" id="W9VSR5"/>
<dbReference type="RefSeq" id="XP_007758226.1">
    <property type="nucleotide sequence ID" value="XM_007760036.1"/>
</dbReference>
<dbReference type="STRING" id="1182544.W9VSR5"/>
<evidence type="ECO:0000313" key="4">
    <source>
        <dbReference type="Proteomes" id="UP000019473"/>
    </source>
</evidence>
<dbReference type="PANTHER" id="PTHR43157">
    <property type="entry name" value="PHOSPHATIDYLINOSITOL-GLYCAN BIOSYNTHESIS CLASS F PROTEIN-RELATED"/>
    <property type="match status" value="1"/>
</dbReference>
<dbReference type="InterPro" id="IPR036291">
    <property type="entry name" value="NAD(P)-bd_dom_sf"/>
</dbReference>
<reference evidence="3 4" key="1">
    <citation type="submission" date="2013-03" db="EMBL/GenBank/DDBJ databases">
        <title>The Genome Sequence of Cladophialophora yegresii CBS 114405.</title>
        <authorList>
            <consortium name="The Broad Institute Genomics Platform"/>
            <person name="Cuomo C."/>
            <person name="de Hoog S."/>
            <person name="Gorbushina A."/>
            <person name="Walker B."/>
            <person name="Young S.K."/>
            <person name="Zeng Q."/>
            <person name="Gargeya S."/>
            <person name="Fitzgerald M."/>
            <person name="Haas B."/>
            <person name="Abouelleil A."/>
            <person name="Allen A.W."/>
            <person name="Alvarado L."/>
            <person name="Arachchi H.M."/>
            <person name="Berlin A.M."/>
            <person name="Chapman S.B."/>
            <person name="Gainer-Dewar J."/>
            <person name="Goldberg J."/>
            <person name="Griggs A."/>
            <person name="Gujja S."/>
            <person name="Hansen M."/>
            <person name="Howarth C."/>
            <person name="Imamovic A."/>
            <person name="Ireland A."/>
            <person name="Larimer J."/>
            <person name="McCowan C."/>
            <person name="Murphy C."/>
            <person name="Pearson M."/>
            <person name="Poon T.W."/>
            <person name="Priest M."/>
            <person name="Roberts A."/>
            <person name="Saif S."/>
            <person name="Shea T."/>
            <person name="Sisk P."/>
            <person name="Sykes S."/>
            <person name="Wortman J."/>
            <person name="Nusbaum C."/>
            <person name="Birren B."/>
        </authorList>
    </citation>
    <scope>NUCLEOTIDE SEQUENCE [LARGE SCALE GENOMIC DNA]</scope>
    <source>
        <strain evidence="3 4">CBS 114405</strain>
    </source>
</reference>
<protein>
    <recommendedName>
        <fullName evidence="5">Alcohol dehydrogenase</fullName>
    </recommendedName>
</protein>
<accession>W9VSR5</accession>
<dbReference type="GO" id="GO:0016491">
    <property type="term" value="F:oxidoreductase activity"/>
    <property type="evidence" value="ECO:0007669"/>
    <property type="project" value="UniProtKB-KW"/>
</dbReference>
<dbReference type="eggNOG" id="KOG1208">
    <property type="taxonomic scope" value="Eukaryota"/>
</dbReference>
<evidence type="ECO:0000256" key="1">
    <source>
        <dbReference type="ARBA" id="ARBA00006484"/>
    </source>
</evidence>
<sequence length="349" mass="38066">MTSLVSFGFVANFIHSQFKPLALPSTKYTGQTIIVTGSNAGLGLQSARHFARLDAGKVILAVRSRRKGELAATSIEQSTGCRPGVVEVWDLDLSSYASIQAFADRAARTLDRIDVLVNNAGIVTYEFALVEGTEMTIAVNVVGPLFLSVLLLPKMRETSLRFNKACVVTFVGSFVHFMTTFPERKARNILEQLASRERADMKDRYNVSKLIQLLLARELASQISTTRSESQSDVDADSAKRKPGTIIINVVNPGFVKTEIMRSAGGVLFRLFFAPLRAILARSAEVGSRTILHGAAGGRETHGQYLSDCAVTEPSGFVTSAEGVEVQKKLWKEVGEVLERVRPGVMQNV</sequence>
<organism evidence="3 4">
    <name type="scientific">Cladophialophora yegresii CBS 114405</name>
    <dbReference type="NCBI Taxonomy" id="1182544"/>
    <lineage>
        <taxon>Eukaryota</taxon>
        <taxon>Fungi</taxon>
        <taxon>Dikarya</taxon>
        <taxon>Ascomycota</taxon>
        <taxon>Pezizomycotina</taxon>
        <taxon>Eurotiomycetes</taxon>
        <taxon>Chaetothyriomycetidae</taxon>
        <taxon>Chaetothyriales</taxon>
        <taxon>Herpotrichiellaceae</taxon>
        <taxon>Cladophialophora</taxon>
    </lineage>
</organism>
<dbReference type="SUPFAM" id="SSF51735">
    <property type="entry name" value="NAD(P)-binding Rossmann-fold domains"/>
    <property type="match status" value="1"/>
</dbReference>
<proteinExistence type="inferred from homology"/>
<dbReference type="PANTHER" id="PTHR43157:SF31">
    <property type="entry name" value="PHOSPHATIDYLINOSITOL-GLYCAN BIOSYNTHESIS CLASS F PROTEIN"/>
    <property type="match status" value="1"/>
</dbReference>
<dbReference type="GeneID" id="19180611"/>
<dbReference type="Gene3D" id="3.40.50.720">
    <property type="entry name" value="NAD(P)-binding Rossmann-like Domain"/>
    <property type="match status" value="1"/>
</dbReference>